<name>A0A3P3ZKR1_LIMPL</name>
<dbReference type="EMBL" id="LR025156">
    <property type="protein sequence ID" value="VAY19597.1"/>
    <property type="molecule type" value="mRNA"/>
</dbReference>
<gene>
    <name evidence="6" type="primary">A-oABC</name>
</gene>
<dbReference type="AlphaFoldDB" id="A0A3P3ZKR1"/>
<evidence type="ECO:0000256" key="3">
    <source>
        <dbReference type="ARBA" id="ARBA00022729"/>
    </source>
</evidence>
<dbReference type="InterPro" id="IPR039424">
    <property type="entry name" value="SBP_5"/>
</dbReference>
<evidence type="ECO:0000313" key="6">
    <source>
        <dbReference type="EMBL" id="VAY19597.1"/>
    </source>
</evidence>
<sequence>MNHLVYPGSKRGLLIRLASVLLVILLALGLWGCGVAQSADRPSRLVIPTPSGPSTFNYPLNESAYSVFGYIYSPVIEEHPVTGELQPGLAESWEIAPNGQRIIITLRSGLKWSDGEPMTVDDVIFTYNEIYFNDQIPSSFKDILRVGRDRTLPTVKKLDDRRVEFSVPEPFAPFLRYAGGLPILPAHVLADSVRNFDSQGNLLFLSTWGTNTDPQEIVGNGMYRIRSYNPNQRVILERNPYYWREDSQGNPQPYIEQIVWQIIESSDTQLLNFRSGSLDTLDVQPEAFPLLKPEETRGQYTIYSPGPDTGTVFMSFNLNQGKNADGRPFVEPYKSRWFNNLAFRQAVYYSINREVMKNNIFLGLGELQHSPFPVQSPFYLSPEQGLRTYSYNPENARELLREAGFSYDDNGNLIDDEGNQVRLTLLVAAGRKVREQMATQIAQDLSRIGIRVDPLFLSFNTYVNRLSKTRNWEAFLGGFTGGVLEPHGGYNIWSVNGRLHTFNQGQQPGEPEIEGWVVSDWEQKIDDLYVQASQELDNDKRRELYGEAQKIIAENLPFLYMVNPLVFDAIRDRIEGINYTPIGRGFWNLYELKIRE</sequence>
<evidence type="ECO:0000259" key="4">
    <source>
        <dbReference type="Pfam" id="PF00496"/>
    </source>
</evidence>
<dbReference type="Gene3D" id="3.40.190.10">
    <property type="entry name" value="Periplasmic binding protein-like II"/>
    <property type="match status" value="1"/>
</dbReference>
<dbReference type="GO" id="GO:0015833">
    <property type="term" value="P:peptide transport"/>
    <property type="evidence" value="ECO:0007669"/>
    <property type="project" value="TreeGrafter"/>
</dbReference>
<evidence type="ECO:0000256" key="1">
    <source>
        <dbReference type="ARBA" id="ARBA00005695"/>
    </source>
</evidence>
<protein>
    <submittedName>
        <fullName evidence="6">Periplasmic oligopeptide-binding protein of oligopeptide ABC transporter</fullName>
    </submittedName>
</protein>
<dbReference type="InterPro" id="IPR030678">
    <property type="entry name" value="Peptide/Ni-bd"/>
</dbReference>
<dbReference type="Gene3D" id="3.10.105.10">
    <property type="entry name" value="Dipeptide-binding Protein, Domain 3"/>
    <property type="match status" value="1"/>
</dbReference>
<keyword evidence="3" id="KW-0732">Signal</keyword>
<dbReference type="GO" id="GO:0042597">
    <property type="term" value="C:periplasmic space"/>
    <property type="evidence" value="ECO:0007669"/>
    <property type="project" value="UniProtKB-ARBA"/>
</dbReference>
<keyword evidence="2" id="KW-0813">Transport</keyword>
<proteinExistence type="evidence at transcript level"/>
<dbReference type="InterPro" id="IPR000914">
    <property type="entry name" value="SBP_5_dom"/>
</dbReference>
<dbReference type="GO" id="GO:1904680">
    <property type="term" value="F:peptide transmembrane transporter activity"/>
    <property type="evidence" value="ECO:0007669"/>
    <property type="project" value="TreeGrafter"/>
</dbReference>
<dbReference type="EMBL" id="LT984998">
    <property type="protein sequence ID" value="SPD79474.1"/>
    <property type="molecule type" value="mRNA"/>
</dbReference>
<evidence type="ECO:0000313" key="5">
    <source>
        <dbReference type="EMBL" id="SPD79474.1"/>
    </source>
</evidence>
<reference evidence="6" key="2">
    <citation type="submission" date="2018-10" db="EMBL/GenBank/DDBJ databases">
        <authorList>
            <person name="Arockiaraj J."/>
            <person name="Kumaresan V."/>
            <person name="Sannasimuthu A."/>
        </authorList>
    </citation>
    <scope>NUCLEOTIDE SEQUENCE</scope>
</reference>
<evidence type="ECO:0000256" key="2">
    <source>
        <dbReference type="ARBA" id="ARBA00022448"/>
    </source>
</evidence>
<organism evidence="6">
    <name type="scientific">Limnospira platensis</name>
    <name type="common">Arthrospira platensis</name>
    <dbReference type="NCBI Taxonomy" id="118562"/>
    <lineage>
        <taxon>Bacteria</taxon>
        <taxon>Bacillati</taxon>
        <taxon>Cyanobacteriota</taxon>
        <taxon>Cyanophyceae</taxon>
        <taxon>Oscillatoriophycideae</taxon>
        <taxon>Oscillatoriales</taxon>
        <taxon>Sirenicapillariaceae</taxon>
        <taxon>Limnospira</taxon>
    </lineage>
</organism>
<feature type="domain" description="Solute-binding protein family 5" evidence="4">
    <location>
        <begin position="84"/>
        <end position="495"/>
    </location>
</feature>
<dbReference type="SUPFAM" id="SSF53850">
    <property type="entry name" value="Periplasmic binding protein-like II"/>
    <property type="match status" value="1"/>
</dbReference>
<dbReference type="Pfam" id="PF00496">
    <property type="entry name" value="SBP_bac_5"/>
    <property type="match status" value="1"/>
</dbReference>
<dbReference type="PIRSF" id="PIRSF002741">
    <property type="entry name" value="MppA"/>
    <property type="match status" value="1"/>
</dbReference>
<dbReference type="PANTHER" id="PTHR30290:SF9">
    <property type="entry name" value="OLIGOPEPTIDE-BINDING PROTEIN APPA"/>
    <property type="match status" value="1"/>
</dbReference>
<accession>A0A3P3ZKR1</accession>
<dbReference type="GO" id="GO:0043190">
    <property type="term" value="C:ATP-binding cassette (ABC) transporter complex"/>
    <property type="evidence" value="ECO:0007669"/>
    <property type="project" value="InterPro"/>
</dbReference>
<reference evidence="5" key="1">
    <citation type="submission" date="2018-02" db="EMBL/GenBank/DDBJ databases">
        <authorList>
            <consortium name="Jesu Arockiaraj"/>
            <consortium name="Anbazahan"/>
            <consortium name="Venkatesh"/>
        </authorList>
    </citation>
    <scope>NUCLEOTIDE SEQUENCE</scope>
    <source>
        <strain evidence="5">SRM16</strain>
    </source>
</reference>
<dbReference type="CDD" id="cd08500">
    <property type="entry name" value="PBP2_NikA_DppA_OppA_like_4"/>
    <property type="match status" value="1"/>
</dbReference>
<comment type="similarity">
    <text evidence="1">Belongs to the bacterial solute-binding protein 5 family.</text>
</comment>
<dbReference type="PANTHER" id="PTHR30290">
    <property type="entry name" value="PERIPLASMIC BINDING COMPONENT OF ABC TRANSPORTER"/>
    <property type="match status" value="1"/>
</dbReference>